<dbReference type="Gene3D" id="2.20.110.10">
    <property type="entry name" value="Histone H3 K4-specific methyltransferase SET7/9 N-terminal domain"/>
    <property type="match status" value="2"/>
</dbReference>
<dbReference type="GO" id="GO:0003682">
    <property type="term" value="F:chromatin binding"/>
    <property type="evidence" value="ECO:0007669"/>
    <property type="project" value="TreeGrafter"/>
</dbReference>
<evidence type="ECO:0000313" key="2">
    <source>
        <dbReference type="Proteomes" id="UP000183986"/>
    </source>
</evidence>
<protein>
    <recommendedName>
        <fullName evidence="3">Toxin-antitoxin system YwqK family antitoxin</fullName>
    </recommendedName>
</protein>
<dbReference type="GO" id="GO:0070828">
    <property type="term" value="P:heterochromatin organization"/>
    <property type="evidence" value="ECO:0007669"/>
    <property type="project" value="TreeGrafter"/>
</dbReference>
<sequence length="501" mass="57990">MDIVMINRRLVFILLLLPLFVQAGQRVWLQEDWRYFDAADPDDRRAKYLEVPFAKEGEWYRVVVRYPDGQLALEGQSLTPEFNRYALLGGVREYYPDGQLARKTHYVPRDDVCNCGRSTPVEHGESEEYFPNGQLKRKVTYYGGGLVDGDYQEFDSEGRVARAYTMKSYRKQGLYTEYRDGRLVLEEQYVNGRRQGIQKSYYPDGALKRIYFVGQHFEPEGEDRTYSEVGLLKRNVMRVLDDSGREVERRVEHYGEAEQLRSLHHKKPGWELAEEYDENGNLVARKEEGPHGYQGLFIQKDWRNVITAHYVDGVLHGRFVETSSGEERVEGNYEHGKKTGLWLSVARDGSREEARYENGKLHGLMQVMDADGIRRAYITYKNDEKHGPADHETESGNRVVTSYHEGEPDGDYLEYTRHGRLIEKAHYRRGNLHGAQYSFDREGRMASKRSYRNGVPHGELLETGDFGQHLFSLHYDNGERVGEGSFYMDLSPDSGPGTITR</sequence>
<name>A0A1M2UX53_MARNT</name>
<dbReference type="Pfam" id="PF07661">
    <property type="entry name" value="MORN_2"/>
    <property type="match status" value="3"/>
</dbReference>
<organism evidence="1 2">
    <name type="scientific">Marinobacter nauticus</name>
    <name type="common">Marinobacter hydrocarbonoclasticus</name>
    <name type="synonym">Marinobacter aquaeolei</name>
    <dbReference type="NCBI Taxonomy" id="2743"/>
    <lineage>
        <taxon>Bacteria</taxon>
        <taxon>Pseudomonadati</taxon>
        <taxon>Pseudomonadota</taxon>
        <taxon>Gammaproteobacteria</taxon>
        <taxon>Pseudomonadales</taxon>
        <taxon>Marinobacteraceae</taxon>
        <taxon>Marinobacter</taxon>
    </lineage>
</organism>
<keyword evidence="2" id="KW-1185">Reference proteome</keyword>
<dbReference type="GO" id="GO:0005694">
    <property type="term" value="C:chromosome"/>
    <property type="evidence" value="ECO:0007669"/>
    <property type="project" value="TreeGrafter"/>
</dbReference>
<reference evidence="1" key="1">
    <citation type="submission" date="2016-11" db="EMBL/GenBank/DDBJ databases">
        <title>Draft Genome Sequence of Marinobacter hydrocarbonoclasticus strain STW2, a polyaromatic aromatic hydrocarbon degrading and denitrifying bacterium from rhizosphere of Seagrass Enhalus acodoides.</title>
        <authorList>
            <person name="Ling J."/>
            <person name="Dong J."/>
        </authorList>
    </citation>
    <scope>NUCLEOTIDE SEQUENCE [LARGE SCALE GENOMIC DNA]</scope>
    <source>
        <strain evidence="1">STW2</strain>
    </source>
</reference>
<comment type="caution">
    <text evidence="1">The sequence shown here is derived from an EMBL/GenBank/DDBJ whole genome shotgun (WGS) entry which is preliminary data.</text>
</comment>
<proteinExistence type="predicted"/>
<dbReference type="Proteomes" id="UP000183986">
    <property type="component" value="Unassembled WGS sequence"/>
</dbReference>
<dbReference type="PANTHER" id="PTHR46820">
    <property type="entry name" value="HISTONE-LYSINE N-METHYLTRANSFERASE SETD7"/>
    <property type="match status" value="1"/>
</dbReference>
<dbReference type="AlphaFoldDB" id="A0A1M2UX53"/>
<gene>
    <name evidence="1" type="ORF">BEE62_07305</name>
</gene>
<evidence type="ECO:0008006" key="3">
    <source>
        <dbReference type="Google" id="ProtNLM"/>
    </source>
</evidence>
<dbReference type="EMBL" id="MPKY01000001">
    <property type="protein sequence ID" value="OJS99914.1"/>
    <property type="molecule type" value="Genomic_DNA"/>
</dbReference>
<accession>A0A1M2UX53</accession>
<dbReference type="InterPro" id="IPR011652">
    <property type="entry name" value="MORN_2"/>
</dbReference>
<dbReference type="SUPFAM" id="SSF82185">
    <property type="entry name" value="Histone H3 K4-specific methyltransferase SET7/9 N-terminal domain"/>
    <property type="match status" value="3"/>
</dbReference>
<dbReference type="PANTHER" id="PTHR46820:SF1">
    <property type="entry name" value="HISTONE-LYSINE N-METHYLTRANSFERASE SETD7"/>
    <property type="match status" value="1"/>
</dbReference>
<dbReference type="Gene3D" id="3.90.930.1">
    <property type="match status" value="1"/>
</dbReference>
<evidence type="ECO:0000313" key="1">
    <source>
        <dbReference type="EMBL" id="OJS99914.1"/>
    </source>
</evidence>